<protein>
    <submittedName>
        <fullName evidence="2">RES family NAD+ phosphorylase</fullName>
    </submittedName>
</protein>
<dbReference type="InterPro" id="IPR014914">
    <property type="entry name" value="RES_dom"/>
</dbReference>
<accession>A0ABW4IGK3</accession>
<evidence type="ECO:0000313" key="2">
    <source>
        <dbReference type="EMBL" id="MFD1630756.1"/>
    </source>
</evidence>
<dbReference type="RefSeq" id="WP_379663132.1">
    <property type="nucleotide sequence ID" value="NZ_JBHUDG010000019.1"/>
</dbReference>
<name>A0ABW4IGK3_9SPHI</name>
<sequence>MIVYRLANKDYINDKDGVGAKLFGGRWNAINTPCIYTSEHISLALLEKFIHAKVAENMQNIALLKIELPDDESLFHVDSKKLKQSWAYDFDYTQWLGEQLLEDQSILAFSVPSAIIPEERNIIINPLSKRFKESKFKEICDFTTDYRLLGKLINSKI</sequence>
<dbReference type="Proteomes" id="UP001597118">
    <property type="component" value="Unassembled WGS sequence"/>
</dbReference>
<dbReference type="SMART" id="SM00953">
    <property type="entry name" value="RES"/>
    <property type="match status" value="1"/>
</dbReference>
<feature type="domain" description="RES" evidence="1">
    <location>
        <begin position="14"/>
        <end position="138"/>
    </location>
</feature>
<keyword evidence="3" id="KW-1185">Reference proteome</keyword>
<organism evidence="2 3">
    <name type="scientific">Pseudopedobacter beijingensis</name>
    <dbReference type="NCBI Taxonomy" id="1207056"/>
    <lineage>
        <taxon>Bacteria</taxon>
        <taxon>Pseudomonadati</taxon>
        <taxon>Bacteroidota</taxon>
        <taxon>Sphingobacteriia</taxon>
        <taxon>Sphingobacteriales</taxon>
        <taxon>Sphingobacteriaceae</taxon>
        <taxon>Pseudopedobacter</taxon>
    </lineage>
</organism>
<dbReference type="EMBL" id="JBHUDG010000019">
    <property type="protein sequence ID" value="MFD1630756.1"/>
    <property type="molecule type" value="Genomic_DNA"/>
</dbReference>
<comment type="caution">
    <text evidence="2">The sequence shown here is derived from an EMBL/GenBank/DDBJ whole genome shotgun (WGS) entry which is preliminary data.</text>
</comment>
<evidence type="ECO:0000313" key="3">
    <source>
        <dbReference type="Proteomes" id="UP001597118"/>
    </source>
</evidence>
<reference evidence="3" key="1">
    <citation type="journal article" date="2019" name="Int. J. Syst. Evol. Microbiol.">
        <title>The Global Catalogue of Microorganisms (GCM) 10K type strain sequencing project: providing services to taxonomists for standard genome sequencing and annotation.</title>
        <authorList>
            <consortium name="The Broad Institute Genomics Platform"/>
            <consortium name="The Broad Institute Genome Sequencing Center for Infectious Disease"/>
            <person name="Wu L."/>
            <person name="Ma J."/>
        </authorList>
    </citation>
    <scope>NUCLEOTIDE SEQUENCE [LARGE SCALE GENOMIC DNA]</scope>
    <source>
        <strain evidence="3">CCUG 53762</strain>
    </source>
</reference>
<dbReference type="Pfam" id="PF08808">
    <property type="entry name" value="RES"/>
    <property type="match status" value="1"/>
</dbReference>
<gene>
    <name evidence="2" type="ORF">ACFSAH_12775</name>
</gene>
<evidence type="ECO:0000259" key="1">
    <source>
        <dbReference type="SMART" id="SM00953"/>
    </source>
</evidence>
<proteinExistence type="predicted"/>